<dbReference type="Proteomes" id="UP000250235">
    <property type="component" value="Unassembled WGS sequence"/>
</dbReference>
<reference evidence="1 2" key="1">
    <citation type="journal article" date="2015" name="Proc. Natl. Acad. Sci. U.S.A.">
        <title>The resurrection genome of Boea hygrometrica: A blueprint for survival of dehydration.</title>
        <authorList>
            <person name="Xiao L."/>
            <person name="Yang G."/>
            <person name="Zhang L."/>
            <person name="Yang X."/>
            <person name="Zhao S."/>
            <person name="Ji Z."/>
            <person name="Zhou Q."/>
            <person name="Hu M."/>
            <person name="Wang Y."/>
            <person name="Chen M."/>
            <person name="Xu Y."/>
            <person name="Jin H."/>
            <person name="Xiao X."/>
            <person name="Hu G."/>
            <person name="Bao F."/>
            <person name="Hu Y."/>
            <person name="Wan P."/>
            <person name="Li L."/>
            <person name="Deng X."/>
            <person name="Kuang T."/>
            <person name="Xiang C."/>
            <person name="Zhu J.K."/>
            <person name="Oliver M.J."/>
            <person name="He Y."/>
        </authorList>
    </citation>
    <scope>NUCLEOTIDE SEQUENCE [LARGE SCALE GENOMIC DNA]</scope>
    <source>
        <strain evidence="2">cv. XS01</strain>
    </source>
</reference>
<accession>A0A2Z7ACN8</accession>
<dbReference type="InterPro" id="IPR025322">
    <property type="entry name" value="PADRE_dom"/>
</dbReference>
<dbReference type="PANTHER" id="PTHR33052">
    <property type="entry name" value="DUF4228 DOMAIN PROTEIN-RELATED"/>
    <property type="match status" value="1"/>
</dbReference>
<protein>
    <submittedName>
        <fullName evidence="1">Uncharacterized protein</fullName>
    </submittedName>
</protein>
<organism evidence="1 2">
    <name type="scientific">Dorcoceras hygrometricum</name>
    <dbReference type="NCBI Taxonomy" id="472368"/>
    <lineage>
        <taxon>Eukaryota</taxon>
        <taxon>Viridiplantae</taxon>
        <taxon>Streptophyta</taxon>
        <taxon>Embryophyta</taxon>
        <taxon>Tracheophyta</taxon>
        <taxon>Spermatophyta</taxon>
        <taxon>Magnoliopsida</taxon>
        <taxon>eudicotyledons</taxon>
        <taxon>Gunneridae</taxon>
        <taxon>Pentapetalae</taxon>
        <taxon>asterids</taxon>
        <taxon>lamiids</taxon>
        <taxon>Lamiales</taxon>
        <taxon>Gesneriaceae</taxon>
        <taxon>Didymocarpoideae</taxon>
        <taxon>Trichosporeae</taxon>
        <taxon>Loxocarpinae</taxon>
        <taxon>Dorcoceras</taxon>
    </lineage>
</organism>
<dbReference type="OrthoDB" id="1922322at2759"/>
<dbReference type="Pfam" id="PF14009">
    <property type="entry name" value="PADRE"/>
    <property type="match status" value="1"/>
</dbReference>
<name>A0A2Z7ACN8_9LAMI</name>
<gene>
    <name evidence="1" type="ORF">F511_06387</name>
</gene>
<sequence length="167" mass="18280">MGNYVSCTFLSPKLGTHKAARVLLPGGEIRQFQEVVKAAELMLETPGFFVVNAKSLCVGRRFSPLTADEDLEFANLYFMFPLRRANSVVTAADVAVFLMAANSAPKRIAGRISPETIEEAAVDDCCESGRARLCLDGVIPDYKYRAASCRSRKPLLDTISEEPVSSR</sequence>
<proteinExistence type="predicted"/>
<dbReference type="EMBL" id="KV016685">
    <property type="protein sequence ID" value="KZV19525.1"/>
    <property type="molecule type" value="Genomic_DNA"/>
</dbReference>
<evidence type="ECO:0000313" key="2">
    <source>
        <dbReference type="Proteomes" id="UP000250235"/>
    </source>
</evidence>
<dbReference type="AlphaFoldDB" id="A0A2Z7ACN8"/>
<keyword evidence="2" id="KW-1185">Reference proteome</keyword>
<evidence type="ECO:0000313" key="1">
    <source>
        <dbReference type="EMBL" id="KZV19525.1"/>
    </source>
</evidence>